<dbReference type="EMBL" id="ALIE01000145">
    <property type="protein sequence ID" value="EJS42597.1"/>
    <property type="molecule type" value="Genomic_DNA"/>
</dbReference>
<proteinExistence type="predicted"/>
<dbReference type="AlphaFoldDB" id="J8LKP5"/>
<dbReference type="Gene3D" id="1.20.1280.50">
    <property type="match status" value="1"/>
</dbReference>
<feature type="domain" description="F-box" evidence="1">
    <location>
        <begin position="13"/>
        <end position="59"/>
    </location>
</feature>
<gene>
    <name evidence="2" type="ORF">SU7_2358</name>
</gene>
<name>J8LKP5_SACAR</name>
<dbReference type="OrthoDB" id="550575at2759"/>
<dbReference type="InterPro" id="IPR036047">
    <property type="entry name" value="F-box-like_dom_sf"/>
</dbReference>
<accession>J8LKP5</accession>
<dbReference type="SUPFAM" id="SSF81383">
    <property type="entry name" value="F-box domain"/>
    <property type="match status" value="1"/>
</dbReference>
<dbReference type="InterPro" id="IPR001810">
    <property type="entry name" value="F-box_dom"/>
</dbReference>
<keyword evidence="3" id="KW-1185">Reference proteome</keyword>
<dbReference type="PROSITE" id="PS50181">
    <property type="entry name" value="FBOX"/>
    <property type="match status" value="1"/>
</dbReference>
<evidence type="ECO:0000313" key="2">
    <source>
        <dbReference type="EMBL" id="EJS42597.1"/>
    </source>
</evidence>
<sequence>MTKRRSLFMVGSTSTIDHLPPEIWLCISKLLRTSDLHNLCLINRRLYLTITADGMWKEKCYERWIDRENLDILTGNDYDPIPFSQWYSYYLQRAKWENKVFSLLWELTEETDPQHFREKYLNILQFRHYKLATFLHRIIKQGYIPDKRPLDLLTYANYLLGNIRHKYVFPLFYPTNPAELKNLNTMASKDAEMIYLRLSAIDTSFDDLLDSREFVFNGICSGLLRRYKKIEEFLKLSPVNRVSKLISISTEYLDCFPQLSDIEDQMNDGGVKRELHREDFMLLRVYSRESRGYKTIILAIIQAVSKRYNVQSYLARDHLVISEPDFPDGKAFVTINEDFQPYIFNKEDLVSVWSSNFPNTTNFESTALPALLEPISIQHLLTEFFRELLRCKPRPFEGYPNRAHGLRDMFPYGKVEVSRDITMYFAFIYDLFDVMFESGVTSLKGQMLRDLLNYVNANNFGDLNIIIGQNSLKEPSDCWSNKRDFVLLDDQSKIGCFYQDIETEDTLCALNQYAVDSKVFITTIDILGDIRVRLAEGLVPFQGDCDMLWKSFSQVVPRTDWGLFFRDYDKKKKKMLLSTYTQEKISNLVDNEQPLHNL</sequence>
<evidence type="ECO:0000259" key="1">
    <source>
        <dbReference type="PROSITE" id="PS50181"/>
    </source>
</evidence>
<dbReference type="CDD" id="cd22143">
    <property type="entry name" value="F-box_ScMDM30-like"/>
    <property type="match status" value="1"/>
</dbReference>
<evidence type="ECO:0000313" key="3">
    <source>
        <dbReference type="Proteomes" id="UP000006968"/>
    </source>
</evidence>
<comment type="caution">
    <text evidence="2">The sequence shown here is derived from an EMBL/GenBank/DDBJ whole genome shotgun (WGS) entry which is preliminary data.</text>
</comment>
<organism evidence="2 3">
    <name type="scientific">Saccharomyces arboricola (strain H-6 / AS 2.3317 / CBS 10644)</name>
    <name type="common">Yeast</name>
    <dbReference type="NCBI Taxonomy" id="1160507"/>
    <lineage>
        <taxon>Eukaryota</taxon>
        <taxon>Fungi</taxon>
        <taxon>Dikarya</taxon>
        <taxon>Ascomycota</taxon>
        <taxon>Saccharomycotina</taxon>
        <taxon>Saccharomycetes</taxon>
        <taxon>Saccharomycetales</taxon>
        <taxon>Saccharomycetaceae</taxon>
        <taxon>Saccharomyces</taxon>
    </lineage>
</organism>
<reference evidence="2 3" key="1">
    <citation type="journal article" date="2013" name="BMC Genomics">
        <title>High quality de novo sequencing and assembly of the Saccharomyces arboricolus genome.</title>
        <authorList>
            <person name="Liti G."/>
            <person name="Nguyen Ba A.N."/>
            <person name="Blythe M."/>
            <person name="Mueller C.A."/>
            <person name="Bergstroem A."/>
            <person name="Cubillos F.A."/>
            <person name="Dafhnis-Calas F."/>
            <person name="Khoshraftar S."/>
            <person name="Malla S."/>
            <person name="Mehta N."/>
            <person name="Siow C.C."/>
            <person name="Warringer J."/>
            <person name="Moses A.M."/>
            <person name="Louis E.J."/>
            <person name="Nieduszynski C.A."/>
        </authorList>
    </citation>
    <scope>NUCLEOTIDE SEQUENCE [LARGE SCALE GENOMIC DNA]</scope>
    <source>
        <strain evidence="3">H-6 / AS 2.3317 / CBS 10644</strain>
    </source>
</reference>
<dbReference type="Proteomes" id="UP000006968">
    <property type="component" value="Chromosome XII"/>
</dbReference>
<protein>
    <submittedName>
        <fullName evidence="2">Mdm30p</fullName>
    </submittedName>
</protein>
<dbReference type="HOGENOM" id="CLU_477498_0_0_1"/>